<dbReference type="Proteomes" id="UP000289738">
    <property type="component" value="Chromosome B07"/>
</dbReference>
<gene>
    <name evidence="14" type="ORF">Ahy_B07g087363</name>
</gene>
<name>A0A444YBW5_ARAHY</name>
<dbReference type="Pfam" id="PF00067">
    <property type="entry name" value="p450"/>
    <property type="match status" value="1"/>
</dbReference>
<evidence type="ECO:0000256" key="4">
    <source>
        <dbReference type="ARBA" id="ARBA00022692"/>
    </source>
</evidence>
<evidence type="ECO:0000256" key="5">
    <source>
        <dbReference type="ARBA" id="ARBA00022723"/>
    </source>
</evidence>
<dbReference type="PANTHER" id="PTHR24282:SF196">
    <property type="entry name" value="CYTOCHROME P450 714C2"/>
    <property type="match status" value="1"/>
</dbReference>
<evidence type="ECO:0000256" key="12">
    <source>
        <dbReference type="RuleBase" id="RU000461"/>
    </source>
</evidence>
<dbReference type="STRING" id="3818.A0A444YBW5"/>
<proteinExistence type="inferred from homology"/>
<comment type="cofactor">
    <cofactor evidence="11">
        <name>heme</name>
        <dbReference type="ChEBI" id="CHEBI:30413"/>
    </cofactor>
</comment>
<evidence type="ECO:0000256" key="13">
    <source>
        <dbReference type="SAM" id="Phobius"/>
    </source>
</evidence>
<evidence type="ECO:0000256" key="10">
    <source>
        <dbReference type="ARBA" id="ARBA00023136"/>
    </source>
</evidence>
<keyword evidence="8 11" id="KW-0408">Iron</keyword>
<evidence type="ECO:0000256" key="2">
    <source>
        <dbReference type="ARBA" id="ARBA00010617"/>
    </source>
</evidence>
<evidence type="ECO:0000256" key="1">
    <source>
        <dbReference type="ARBA" id="ARBA00004167"/>
    </source>
</evidence>
<keyword evidence="5 11" id="KW-0479">Metal-binding</keyword>
<sequence length="521" mass="58815">MVLQFDPKFLTSIAWVGFAGLLVLLYNNLVVKPKRIRSKLSNQGINGPTPTFLLGNIREIMKACQLIITTSKSRSVEVPHLHEIAPLTFPFLNTWKQKYGQMFLFSIGSNQILYVDKPKVVRDIVTCASMDFGKPIYTQRELRPLLGQGIVSSNGTTWATQRKILAPEFYMEKVKGWITIIGESANSLLNQWSSIIEAQNGTADIKVDDYLLRFSGDVISKACFGSNYSKGEEIFSKLLALQDIMSKNVFSSMIPGMRYLPTKNNREAKSLERELKNCILEVVKQREKSCHRNRDFLQMLIEATKNSDLTQDATETFIVDNCKNIYLAGSETTSLSIVWCLMLLASNQEWQDRVRAEALEICNGRIPDSHMLSKMKQLTMVIHEALRLYPPVPVIPKEALEDMELGNIHVSKGVSIWIMCLTSHTDPELWGSDAYKFNPERFANGVSGACKLPHMYMPFGFGVRICLGKDLAMTEIKMMLSLILCNFTFTLSSKYIHSPAIKLLLVPQHGVHLLVKKLSTT</sequence>
<keyword evidence="7 12" id="KW-0560">Oxidoreductase</keyword>
<keyword evidence="6 13" id="KW-1133">Transmembrane helix</keyword>
<dbReference type="GO" id="GO:0016020">
    <property type="term" value="C:membrane"/>
    <property type="evidence" value="ECO:0007669"/>
    <property type="project" value="UniProtKB-SubCell"/>
</dbReference>
<evidence type="ECO:0000256" key="9">
    <source>
        <dbReference type="ARBA" id="ARBA00023033"/>
    </source>
</evidence>
<feature type="binding site" description="axial binding residue" evidence="11">
    <location>
        <position position="466"/>
    </location>
    <ligand>
        <name>heme</name>
        <dbReference type="ChEBI" id="CHEBI:30413"/>
    </ligand>
    <ligandPart>
        <name>Fe</name>
        <dbReference type="ChEBI" id="CHEBI:18248"/>
    </ligandPart>
</feature>
<dbReference type="PROSITE" id="PS00086">
    <property type="entry name" value="CYTOCHROME_P450"/>
    <property type="match status" value="1"/>
</dbReference>
<dbReference type="PRINTS" id="PR00463">
    <property type="entry name" value="EP450I"/>
</dbReference>
<dbReference type="PANTHER" id="PTHR24282">
    <property type="entry name" value="CYTOCHROME P450 FAMILY MEMBER"/>
    <property type="match status" value="1"/>
</dbReference>
<evidence type="ECO:0008006" key="16">
    <source>
        <dbReference type="Google" id="ProtNLM"/>
    </source>
</evidence>
<dbReference type="OrthoDB" id="1470350at2759"/>
<evidence type="ECO:0000256" key="8">
    <source>
        <dbReference type="ARBA" id="ARBA00023004"/>
    </source>
</evidence>
<dbReference type="GO" id="GO:0020037">
    <property type="term" value="F:heme binding"/>
    <property type="evidence" value="ECO:0007669"/>
    <property type="project" value="InterPro"/>
</dbReference>
<dbReference type="InterPro" id="IPR036396">
    <property type="entry name" value="Cyt_P450_sf"/>
</dbReference>
<dbReference type="EMBL" id="SDMP01000017">
    <property type="protein sequence ID" value="RYQ99419.1"/>
    <property type="molecule type" value="Genomic_DNA"/>
</dbReference>
<keyword evidence="10 13" id="KW-0472">Membrane</keyword>
<evidence type="ECO:0000256" key="3">
    <source>
        <dbReference type="ARBA" id="ARBA00022617"/>
    </source>
</evidence>
<comment type="caution">
    <text evidence="14">The sequence shown here is derived from an EMBL/GenBank/DDBJ whole genome shotgun (WGS) entry which is preliminary data.</text>
</comment>
<dbReference type="GO" id="GO:0004497">
    <property type="term" value="F:monooxygenase activity"/>
    <property type="evidence" value="ECO:0007669"/>
    <property type="project" value="UniProtKB-KW"/>
</dbReference>
<evidence type="ECO:0000256" key="6">
    <source>
        <dbReference type="ARBA" id="ARBA00022989"/>
    </source>
</evidence>
<comment type="similarity">
    <text evidence="2 12">Belongs to the cytochrome P450 family.</text>
</comment>
<comment type="subcellular location">
    <subcellularLocation>
        <location evidence="1">Membrane</location>
        <topology evidence="1">Single-pass membrane protein</topology>
    </subcellularLocation>
</comment>
<organism evidence="14 15">
    <name type="scientific">Arachis hypogaea</name>
    <name type="common">Peanut</name>
    <dbReference type="NCBI Taxonomy" id="3818"/>
    <lineage>
        <taxon>Eukaryota</taxon>
        <taxon>Viridiplantae</taxon>
        <taxon>Streptophyta</taxon>
        <taxon>Embryophyta</taxon>
        <taxon>Tracheophyta</taxon>
        <taxon>Spermatophyta</taxon>
        <taxon>Magnoliopsida</taxon>
        <taxon>eudicotyledons</taxon>
        <taxon>Gunneridae</taxon>
        <taxon>Pentapetalae</taxon>
        <taxon>rosids</taxon>
        <taxon>fabids</taxon>
        <taxon>Fabales</taxon>
        <taxon>Fabaceae</taxon>
        <taxon>Papilionoideae</taxon>
        <taxon>50 kb inversion clade</taxon>
        <taxon>dalbergioids sensu lato</taxon>
        <taxon>Dalbergieae</taxon>
        <taxon>Pterocarpus clade</taxon>
        <taxon>Arachis</taxon>
    </lineage>
</organism>
<reference evidence="14 15" key="1">
    <citation type="submission" date="2019-01" db="EMBL/GenBank/DDBJ databases">
        <title>Sequencing of cultivated peanut Arachis hypogaea provides insights into genome evolution and oil improvement.</title>
        <authorList>
            <person name="Chen X."/>
        </authorList>
    </citation>
    <scope>NUCLEOTIDE SEQUENCE [LARGE SCALE GENOMIC DNA]</scope>
    <source>
        <strain evidence="15">cv. Fuhuasheng</strain>
        <tissue evidence="14">Leaves</tissue>
    </source>
</reference>
<dbReference type="Gene3D" id="1.10.630.10">
    <property type="entry name" value="Cytochrome P450"/>
    <property type="match status" value="1"/>
</dbReference>
<dbReference type="SUPFAM" id="SSF48264">
    <property type="entry name" value="Cytochrome P450"/>
    <property type="match status" value="1"/>
</dbReference>
<keyword evidence="9 12" id="KW-0503">Monooxygenase</keyword>
<dbReference type="InterPro" id="IPR017972">
    <property type="entry name" value="Cyt_P450_CS"/>
</dbReference>
<dbReference type="InterPro" id="IPR001128">
    <property type="entry name" value="Cyt_P450"/>
</dbReference>
<evidence type="ECO:0000256" key="11">
    <source>
        <dbReference type="PIRSR" id="PIRSR602401-1"/>
    </source>
</evidence>
<dbReference type="AlphaFoldDB" id="A0A444YBW5"/>
<accession>A0A444YBW5</accession>
<dbReference type="InterPro" id="IPR002401">
    <property type="entry name" value="Cyt_P450_E_grp-I"/>
</dbReference>
<dbReference type="InterPro" id="IPR050665">
    <property type="entry name" value="Cytochrome_P450_Monooxygen"/>
</dbReference>
<dbReference type="GO" id="GO:0016705">
    <property type="term" value="F:oxidoreductase activity, acting on paired donors, with incorporation or reduction of molecular oxygen"/>
    <property type="evidence" value="ECO:0007669"/>
    <property type="project" value="InterPro"/>
</dbReference>
<evidence type="ECO:0000313" key="15">
    <source>
        <dbReference type="Proteomes" id="UP000289738"/>
    </source>
</evidence>
<dbReference type="GO" id="GO:0005506">
    <property type="term" value="F:iron ion binding"/>
    <property type="evidence" value="ECO:0007669"/>
    <property type="project" value="InterPro"/>
</dbReference>
<keyword evidence="15" id="KW-1185">Reference proteome</keyword>
<feature type="transmembrane region" description="Helical" evidence="13">
    <location>
        <begin position="12"/>
        <end position="31"/>
    </location>
</feature>
<dbReference type="PRINTS" id="PR00385">
    <property type="entry name" value="P450"/>
</dbReference>
<protein>
    <recommendedName>
        <fullName evidence="16">Cytochrome P450</fullName>
    </recommendedName>
</protein>
<evidence type="ECO:0000256" key="7">
    <source>
        <dbReference type="ARBA" id="ARBA00023002"/>
    </source>
</evidence>
<keyword evidence="3 11" id="KW-0349">Heme</keyword>
<keyword evidence="4 13" id="KW-0812">Transmembrane</keyword>
<evidence type="ECO:0000313" key="14">
    <source>
        <dbReference type="EMBL" id="RYQ99419.1"/>
    </source>
</evidence>